<accession>A0ABT8RET3</accession>
<dbReference type="InterPro" id="IPR003675">
    <property type="entry name" value="Rce1/LyrA-like_dom"/>
</dbReference>
<dbReference type="RefSeq" id="WP_302041432.1">
    <property type="nucleotide sequence ID" value="NZ_JAUKPO010000033.1"/>
</dbReference>
<comment type="caution">
    <text evidence="3">The sequence shown here is derived from an EMBL/GenBank/DDBJ whole genome shotgun (WGS) entry which is preliminary data.</text>
</comment>
<dbReference type="EMBL" id="JAUKPO010000033">
    <property type="protein sequence ID" value="MDO1450631.1"/>
    <property type="molecule type" value="Genomic_DNA"/>
</dbReference>
<name>A0ABT8RET3_9BACT</name>
<feature type="transmembrane region" description="Helical" evidence="1">
    <location>
        <begin position="243"/>
        <end position="276"/>
    </location>
</feature>
<gene>
    <name evidence="3" type="ORF">Q0590_30440</name>
</gene>
<organism evidence="3 4">
    <name type="scientific">Rhodocytophaga aerolata</name>
    <dbReference type="NCBI Taxonomy" id="455078"/>
    <lineage>
        <taxon>Bacteria</taxon>
        <taxon>Pseudomonadati</taxon>
        <taxon>Bacteroidota</taxon>
        <taxon>Cytophagia</taxon>
        <taxon>Cytophagales</taxon>
        <taxon>Rhodocytophagaceae</taxon>
        <taxon>Rhodocytophaga</taxon>
    </lineage>
</organism>
<evidence type="ECO:0000313" key="4">
    <source>
        <dbReference type="Proteomes" id="UP001168528"/>
    </source>
</evidence>
<sequence length="357" mass="40987">MAHLTKEQTKLIRTEITQRGISHPDLEDDLLDHICSAVEDHMASGDSFELAFALVMSNFQQYELEKVQERTQALVGGTKIYYPNILQSAGLVLLLFILIAMTSLIVNPIIGFHEASLGTYIILIQSLQICICLLLVIAMARHELKERSFAKLDIFSINPFPASILFYIIPIIFLGGIWMQGLESFIPRSDALNALTNRRLAQYAESSIFVFLPLIFLWPLLSEVLFRGIMLKGMLRKYTPTQAIFFSGLFFAISLFNPYSFLHLLISGFFCGWLFYRTNSLLPSYLVLVLAELQHIVYIVWAKPLQHTQLMMWRNLLMNDVFYYSLAGLSFLLTMFLLWRTKKVLDRQPSISEFSLE</sequence>
<dbReference type="Proteomes" id="UP001168528">
    <property type="component" value="Unassembled WGS sequence"/>
</dbReference>
<keyword evidence="1" id="KW-0472">Membrane</keyword>
<feature type="transmembrane region" description="Helical" evidence="1">
    <location>
        <begin position="117"/>
        <end position="140"/>
    </location>
</feature>
<feature type="domain" description="CAAX prenyl protease 2/Lysostaphin resistance protein A-like" evidence="2">
    <location>
        <begin position="206"/>
        <end position="287"/>
    </location>
</feature>
<feature type="transmembrane region" description="Helical" evidence="1">
    <location>
        <begin position="282"/>
        <end position="301"/>
    </location>
</feature>
<feature type="transmembrane region" description="Helical" evidence="1">
    <location>
        <begin position="321"/>
        <end position="339"/>
    </location>
</feature>
<keyword evidence="1" id="KW-1133">Transmembrane helix</keyword>
<feature type="transmembrane region" description="Helical" evidence="1">
    <location>
        <begin position="89"/>
        <end position="111"/>
    </location>
</feature>
<reference evidence="3" key="1">
    <citation type="submission" date="2023-07" db="EMBL/GenBank/DDBJ databases">
        <title>The genome sequence of Rhodocytophaga aerolata KACC 12507.</title>
        <authorList>
            <person name="Zhang X."/>
        </authorList>
    </citation>
    <scope>NUCLEOTIDE SEQUENCE</scope>
    <source>
        <strain evidence="3">KACC 12507</strain>
    </source>
</reference>
<proteinExistence type="predicted"/>
<dbReference type="Pfam" id="PF02517">
    <property type="entry name" value="Rce1-like"/>
    <property type="match status" value="1"/>
</dbReference>
<keyword evidence="4" id="KW-1185">Reference proteome</keyword>
<keyword evidence="1" id="KW-0812">Transmembrane</keyword>
<evidence type="ECO:0000256" key="1">
    <source>
        <dbReference type="SAM" id="Phobius"/>
    </source>
</evidence>
<evidence type="ECO:0000313" key="3">
    <source>
        <dbReference type="EMBL" id="MDO1450631.1"/>
    </source>
</evidence>
<evidence type="ECO:0000259" key="2">
    <source>
        <dbReference type="Pfam" id="PF02517"/>
    </source>
</evidence>
<protein>
    <submittedName>
        <fullName evidence="3">Type II CAAX endopeptidase family protein</fullName>
    </submittedName>
</protein>
<feature type="transmembrane region" description="Helical" evidence="1">
    <location>
        <begin position="160"/>
        <end position="180"/>
    </location>
</feature>
<feature type="transmembrane region" description="Helical" evidence="1">
    <location>
        <begin position="200"/>
        <end position="222"/>
    </location>
</feature>